<dbReference type="PANTHER" id="PTHR43877:SF2">
    <property type="entry name" value="AMINOALKYLPHOSPHONATE N-ACETYLTRANSFERASE-RELATED"/>
    <property type="match status" value="1"/>
</dbReference>
<dbReference type="GO" id="GO:0016747">
    <property type="term" value="F:acyltransferase activity, transferring groups other than amino-acyl groups"/>
    <property type="evidence" value="ECO:0007669"/>
    <property type="project" value="InterPro"/>
</dbReference>
<protein>
    <submittedName>
        <fullName evidence="4">GNAT family acetyltransferase</fullName>
    </submittedName>
</protein>
<comment type="caution">
    <text evidence="4">The sequence shown here is derived from an EMBL/GenBank/DDBJ whole genome shotgun (WGS) entry which is preliminary data.</text>
</comment>
<evidence type="ECO:0000313" key="4">
    <source>
        <dbReference type="EMBL" id="OAT78488.1"/>
    </source>
</evidence>
<keyword evidence="2" id="KW-0012">Acyltransferase</keyword>
<reference evidence="5" key="1">
    <citation type="submission" date="2016-05" db="EMBL/GenBank/DDBJ databases">
        <authorList>
            <person name="Behera P."/>
            <person name="Vaishampayan P."/>
            <person name="Singh N."/>
            <person name="Raina V."/>
            <person name="Suar M."/>
            <person name="Pattnaik A."/>
            <person name="Rastogi G."/>
        </authorList>
    </citation>
    <scope>NUCLEOTIDE SEQUENCE [LARGE SCALE GENOMIC DNA]</scope>
    <source>
        <strain evidence="5">MP23</strain>
    </source>
</reference>
<dbReference type="STRING" id="1691903.A9B99_01795"/>
<dbReference type="PANTHER" id="PTHR43877">
    <property type="entry name" value="AMINOALKYLPHOSPHONATE N-ACETYLTRANSFERASE-RELATED-RELATED"/>
    <property type="match status" value="1"/>
</dbReference>
<dbReference type="OrthoDB" id="9805924at2"/>
<evidence type="ECO:0000259" key="3">
    <source>
        <dbReference type="PROSITE" id="PS51186"/>
    </source>
</evidence>
<dbReference type="InterPro" id="IPR016181">
    <property type="entry name" value="Acyl_CoA_acyltransferase"/>
</dbReference>
<name>A0A1B7L836_9ENTR</name>
<sequence>MRIAHYDTPEELARCYTLMCELRCKLKSKAQFISQVQRQQKQGYRLSGMEQNGKPVALAGYRLLENFIHGRFCYVDDLVTARTARRQGFGADLLNNLAVVAREYGCSRMVLDTAVSNTQAQAFYQFSSYSACGLHFYRELN</sequence>
<keyword evidence="5" id="KW-1185">Reference proteome</keyword>
<evidence type="ECO:0000256" key="2">
    <source>
        <dbReference type="ARBA" id="ARBA00023315"/>
    </source>
</evidence>
<dbReference type="PROSITE" id="PS51186">
    <property type="entry name" value="GNAT"/>
    <property type="match status" value="1"/>
</dbReference>
<organism evidence="4 5">
    <name type="scientific">Mangrovibacter phragmitis</name>
    <dbReference type="NCBI Taxonomy" id="1691903"/>
    <lineage>
        <taxon>Bacteria</taxon>
        <taxon>Pseudomonadati</taxon>
        <taxon>Pseudomonadota</taxon>
        <taxon>Gammaproteobacteria</taxon>
        <taxon>Enterobacterales</taxon>
        <taxon>Enterobacteriaceae</taxon>
        <taxon>Mangrovibacter</taxon>
    </lineage>
</organism>
<dbReference type="SUPFAM" id="SSF55729">
    <property type="entry name" value="Acyl-CoA N-acyltransferases (Nat)"/>
    <property type="match status" value="1"/>
</dbReference>
<dbReference type="AlphaFoldDB" id="A0A1B7L836"/>
<dbReference type="Pfam" id="PF00583">
    <property type="entry name" value="Acetyltransf_1"/>
    <property type="match status" value="1"/>
</dbReference>
<dbReference type="CDD" id="cd04301">
    <property type="entry name" value="NAT_SF"/>
    <property type="match status" value="1"/>
</dbReference>
<dbReference type="EMBL" id="LYRP01000001">
    <property type="protein sequence ID" value="OAT78488.1"/>
    <property type="molecule type" value="Genomic_DNA"/>
</dbReference>
<gene>
    <name evidence="4" type="ORF">A9B99_01795</name>
</gene>
<dbReference type="RefSeq" id="WP_064594045.1">
    <property type="nucleotide sequence ID" value="NZ_CP134782.1"/>
</dbReference>
<evidence type="ECO:0000256" key="1">
    <source>
        <dbReference type="ARBA" id="ARBA00022679"/>
    </source>
</evidence>
<accession>A0A1B7L836</accession>
<dbReference type="InterPro" id="IPR000182">
    <property type="entry name" value="GNAT_dom"/>
</dbReference>
<dbReference type="Gene3D" id="3.40.630.30">
    <property type="match status" value="1"/>
</dbReference>
<evidence type="ECO:0000313" key="5">
    <source>
        <dbReference type="Proteomes" id="UP000078225"/>
    </source>
</evidence>
<dbReference type="Proteomes" id="UP000078225">
    <property type="component" value="Unassembled WGS sequence"/>
</dbReference>
<keyword evidence="1 4" id="KW-0808">Transferase</keyword>
<proteinExistence type="predicted"/>
<feature type="domain" description="N-acetyltransferase" evidence="3">
    <location>
        <begin position="1"/>
        <end position="141"/>
    </location>
</feature>
<dbReference type="InterPro" id="IPR050832">
    <property type="entry name" value="Bact_Acetyltransf"/>
</dbReference>